<dbReference type="InterPro" id="IPR051448">
    <property type="entry name" value="CdaR-like_regulators"/>
</dbReference>
<organism evidence="2 3">
    <name type="scientific">Enterocloster lavalensis</name>
    <dbReference type="NCBI Taxonomy" id="460384"/>
    <lineage>
        <taxon>Bacteria</taxon>
        <taxon>Bacillati</taxon>
        <taxon>Bacillota</taxon>
        <taxon>Clostridia</taxon>
        <taxon>Lachnospirales</taxon>
        <taxon>Lachnospiraceae</taxon>
        <taxon>Enterocloster</taxon>
    </lineage>
</organism>
<dbReference type="AlphaFoldDB" id="A0A1I0GMF1"/>
<accession>A0A1I0GMF1</accession>
<dbReference type="RefSeq" id="WP_166435021.1">
    <property type="nucleotide sequence ID" value="NZ_FOIM01000012.1"/>
</dbReference>
<proteinExistence type="predicted"/>
<evidence type="ECO:0000313" key="3">
    <source>
        <dbReference type="Proteomes" id="UP000198508"/>
    </source>
</evidence>
<dbReference type="PANTHER" id="PTHR33744">
    <property type="entry name" value="CARBOHYDRATE DIACID REGULATOR"/>
    <property type="match status" value="1"/>
</dbReference>
<sequence>MFEMEKWAQTRLFSSCKFLTPFYGRSIAGLALLKDVWGPDNRDMLILTYGGELASHPSGISSALDHMEKSGAAGIVLARDSMDKAAVDVLARECERRSLILAEMTDSISFVDFIREFYNYMPCAATGELCSYGEIFQRFQSAFFTHGLDRLLKELHDWTGRQTALVVGQDTYVHPRTPILDPVIFYPVYWQKESARSPFVHVRRYTAAQPPIYILQADLYKNSLPFGMLFLIGNGEKFKETDYYLLNYASILCTGLSDLNLRSRQIAALFAKIRRENTLTGPELELLPEEGNALVLQEFHNALPGTAVTGAEDYLAYLLHYHFPRNLCYSFKDNELLIFISTEDVENFVRKLTALLNTTGRQYHVGISRKYNRSQVVTAFSEATHAVKMAGLLDYGQTPCHFHQLGIYRLFTYPENPWAVNQMLGEMDVLLNVLDNEKKDILTLTVRTFVKNNFSYQKTADELFTHVNTVRYRIHQLEELWNVDLSSTEGRLLFSVLSKLLPLWMQEFYNQQSGQSGGEER</sequence>
<dbReference type="STRING" id="460384.SAMN05216313_11286"/>
<dbReference type="Pfam" id="PF13556">
    <property type="entry name" value="HTH_30"/>
    <property type="match status" value="1"/>
</dbReference>
<gene>
    <name evidence="2" type="ORF">SAMN05216313_11286</name>
</gene>
<dbReference type="InterPro" id="IPR042070">
    <property type="entry name" value="PucR_C-HTH_sf"/>
</dbReference>
<name>A0A1I0GMF1_9FIRM</name>
<dbReference type="InterPro" id="IPR025736">
    <property type="entry name" value="PucR_C-HTH_dom"/>
</dbReference>
<dbReference type="Proteomes" id="UP000198508">
    <property type="component" value="Unassembled WGS sequence"/>
</dbReference>
<evidence type="ECO:0000259" key="1">
    <source>
        <dbReference type="Pfam" id="PF13556"/>
    </source>
</evidence>
<keyword evidence="3" id="KW-1185">Reference proteome</keyword>
<protein>
    <submittedName>
        <fullName evidence="2">PucR C-terminal helix-turn-helix domain-containing protein</fullName>
    </submittedName>
</protein>
<dbReference type="Gene3D" id="1.10.10.2840">
    <property type="entry name" value="PucR C-terminal helix-turn-helix domain"/>
    <property type="match status" value="1"/>
</dbReference>
<feature type="domain" description="PucR C-terminal helix-turn-helix" evidence="1">
    <location>
        <begin position="444"/>
        <end position="496"/>
    </location>
</feature>
<dbReference type="EMBL" id="FOIM01000012">
    <property type="protein sequence ID" value="SET72151.1"/>
    <property type="molecule type" value="Genomic_DNA"/>
</dbReference>
<reference evidence="3" key="1">
    <citation type="submission" date="2016-10" db="EMBL/GenBank/DDBJ databases">
        <authorList>
            <person name="Varghese N."/>
            <person name="Submissions S."/>
        </authorList>
    </citation>
    <scope>NUCLEOTIDE SEQUENCE [LARGE SCALE GENOMIC DNA]</scope>
    <source>
        <strain evidence="3">NLAE-zl-G277</strain>
    </source>
</reference>
<evidence type="ECO:0000313" key="2">
    <source>
        <dbReference type="EMBL" id="SET72151.1"/>
    </source>
</evidence>